<dbReference type="HOGENOM" id="CLU_2314958_0_0_4"/>
<gene>
    <name evidence="2" type="ordered locus">RBRH_00104</name>
</gene>
<name>E5ARP4_MYCRK</name>
<feature type="region of interest" description="Disordered" evidence="1">
    <location>
        <begin position="79"/>
        <end position="99"/>
    </location>
</feature>
<evidence type="ECO:0000313" key="2">
    <source>
        <dbReference type="EMBL" id="CBW75276.1"/>
    </source>
</evidence>
<dbReference type="STRING" id="882378.RBRH_00104"/>
<organism evidence="2 3">
    <name type="scientific">Mycetohabitans rhizoxinica (strain DSM 19002 / CIP 109453 / HKI 454)</name>
    <name type="common">Paraburkholderia rhizoxinica</name>
    <dbReference type="NCBI Taxonomy" id="882378"/>
    <lineage>
        <taxon>Bacteria</taxon>
        <taxon>Pseudomonadati</taxon>
        <taxon>Pseudomonadota</taxon>
        <taxon>Betaproteobacteria</taxon>
        <taxon>Burkholderiales</taxon>
        <taxon>Burkholderiaceae</taxon>
        <taxon>Mycetohabitans</taxon>
    </lineage>
</organism>
<protein>
    <submittedName>
        <fullName evidence="2">Transposase</fullName>
    </submittedName>
</protein>
<dbReference type="KEGG" id="brh:RBRH_00104"/>
<evidence type="ECO:0000313" key="3">
    <source>
        <dbReference type="Proteomes" id="UP000007437"/>
    </source>
</evidence>
<reference evidence="2 3" key="1">
    <citation type="journal article" date="2011" name="J. Bacteriol.">
        <title>Complete genome sequence of Burkholderia rhizoxinica, an endosymbiont of Rhizopus microsporus.</title>
        <authorList>
            <person name="Lackner G."/>
            <person name="Moebius N."/>
            <person name="Partida-Martinez L."/>
            <person name="Hertweck C."/>
        </authorList>
    </citation>
    <scope>NUCLEOTIDE SEQUENCE [LARGE SCALE GENOMIC DNA]</scope>
    <source>
        <strain evidence="3">DSM 19002 / CIP 109453 / HKI 454</strain>
    </source>
</reference>
<accession>E5ARP4</accession>
<dbReference type="AlphaFoldDB" id="E5ARP4"/>
<sequence length="99" mass="11093">MHQSINELRVGVSEKLKCIPGIVTTKENGVDGASVFVPKTDIRWRDLLAQLGCGSGVSRWRRLRDWGGRNLVRTLPVERDPVSSIKSPPTPTERRSRQS</sequence>
<proteinExistence type="predicted"/>
<evidence type="ECO:0000256" key="1">
    <source>
        <dbReference type="SAM" id="MobiDB-lite"/>
    </source>
</evidence>
<dbReference type="Proteomes" id="UP000007437">
    <property type="component" value="Chromosome"/>
</dbReference>
<dbReference type="EMBL" id="FR687359">
    <property type="protein sequence ID" value="CBW75276.1"/>
    <property type="molecule type" value="Genomic_DNA"/>
</dbReference>